<dbReference type="InterPro" id="IPR010982">
    <property type="entry name" value="Lambda_DNA-bd_dom_sf"/>
</dbReference>
<feature type="domain" description="HTH cro/C1-type" evidence="1">
    <location>
        <begin position="20"/>
        <end position="63"/>
    </location>
</feature>
<dbReference type="Proteomes" id="UP001256547">
    <property type="component" value="Unassembled WGS sequence"/>
</dbReference>
<organism evidence="2 3">
    <name type="scientific">Enterococcus dongliensis</name>
    <dbReference type="NCBI Taxonomy" id="2559925"/>
    <lineage>
        <taxon>Bacteria</taxon>
        <taxon>Bacillati</taxon>
        <taxon>Bacillota</taxon>
        <taxon>Bacilli</taxon>
        <taxon>Lactobacillales</taxon>
        <taxon>Enterococcaceae</taxon>
        <taxon>Enterococcus</taxon>
    </lineage>
</organism>
<dbReference type="EMBL" id="JARPYR010000027">
    <property type="protein sequence ID" value="MDT2597639.1"/>
    <property type="molecule type" value="Genomic_DNA"/>
</dbReference>
<dbReference type="SMART" id="SM00530">
    <property type="entry name" value="HTH_XRE"/>
    <property type="match status" value="1"/>
</dbReference>
<evidence type="ECO:0000259" key="1">
    <source>
        <dbReference type="PROSITE" id="PS50943"/>
    </source>
</evidence>
<evidence type="ECO:0000313" key="3">
    <source>
        <dbReference type="Proteomes" id="UP001256547"/>
    </source>
</evidence>
<dbReference type="Pfam" id="PF01381">
    <property type="entry name" value="HTH_3"/>
    <property type="match status" value="1"/>
</dbReference>
<dbReference type="PROSITE" id="PS50943">
    <property type="entry name" value="HTH_CROC1"/>
    <property type="match status" value="1"/>
</dbReference>
<dbReference type="SUPFAM" id="SSF47413">
    <property type="entry name" value="lambda repressor-like DNA-binding domains"/>
    <property type="match status" value="1"/>
</dbReference>
<dbReference type="CDD" id="cd00093">
    <property type="entry name" value="HTH_XRE"/>
    <property type="match status" value="1"/>
</dbReference>
<evidence type="ECO:0000313" key="2">
    <source>
        <dbReference type="EMBL" id="MDT2597639.1"/>
    </source>
</evidence>
<dbReference type="RefSeq" id="WP_311924893.1">
    <property type="nucleotide sequence ID" value="NZ_JARPYR010000027.1"/>
</dbReference>
<sequence>MTKRKKMSSNDRISTMGRRLYQLREIEGLTIEELSEQLDVSPRMIYNYETGSNALSIEVIVKMYERKVFKDRTLEELIDIFIIQIYK</sequence>
<gene>
    <name evidence="2" type="ORF">P7D39_11575</name>
</gene>
<keyword evidence="3" id="KW-1185">Reference proteome</keyword>
<reference evidence="2 3" key="1">
    <citation type="submission" date="2023-03" db="EMBL/GenBank/DDBJ databases">
        <authorList>
            <person name="Shen W."/>
            <person name="Cai J."/>
        </authorList>
    </citation>
    <scope>NUCLEOTIDE SEQUENCE [LARGE SCALE GENOMIC DNA]</scope>
    <source>
        <strain evidence="2 3">P72-2</strain>
    </source>
</reference>
<proteinExistence type="predicted"/>
<name>A0ABU3ERZ9_9ENTE</name>
<comment type="caution">
    <text evidence="2">The sequence shown here is derived from an EMBL/GenBank/DDBJ whole genome shotgun (WGS) entry which is preliminary data.</text>
</comment>
<accession>A0ABU3ERZ9</accession>
<protein>
    <submittedName>
        <fullName evidence="2">Helix-turn-helix transcriptional regulator</fullName>
    </submittedName>
</protein>
<dbReference type="InterPro" id="IPR001387">
    <property type="entry name" value="Cro/C1-type_HTH"/>
</dbReference>
<dbReference type="Gene3D" id="1.10.260.40">
    <property type="entry name" value="lambda repressor-like DNA-binding domains"/>
    <property type="match status" value="1"/>
</dbReference>